<dbReference type="InParanoid" id="A0A7M7N2Q5"/>
<protein>
    <recommendedName>
        <fullName evidence="8">Nephrocystin-3</fullName>
    </recommendedName>
</protein>
<evidence type="ECO:0000259" key="14">
    <source>
        <dbReference type="Pfam" id="PF25022"/>
    </source>
</evidence>
<feature type="domain" description="Nephrocystin-3 TPR-repeats region" evidence="13">
    <location>
        <begin position="823"/>
        <end position="1061"/>
    </location>
</feature>
<keyword evidence="16" id="KW-1185">Reference proteome</keyword>
<dbReference type="Pfam" id="PF13374">
    <property type="entry name" value="TPR_10"/>
    <property type="match status" value="1"/>
</dbReference>
<keyword evidence="7" id="KW-0966">Cell projection</keyword>
<feature type="repeat" description="TPR" evidence="9">
    <location>
        <begin position="1239"/>
        <end position="1272"/>
    </location>
</feature>
<dbReference type="SMART" id="SM00028">
    <property type="entry name" value="TPR"/>
    <property type="match status" value="7"/>
</dbReference>
<evidence type="ECO:0000256" key="10">
    <source>
        <dbReference type="SAM" id="Coils"/>
    </source>
</evidence>
<evidence type="ECO:0000256" key="1">
    <source>
        <dbReference type="ARBA" id="ARBA00004138"/>
    </source>
</evidence>
<evidence type="ECO:0000256" key="4">
    <source>
        <dbReference type="ARBA" id="ARBA00022803"/>
    </source>
</evidence>
<dbReference type="Pfam" id="PF24884">
    <property type="entry name" value="NPHP3_hel"/>
    <property type="match status" value="1"/>
</dbReference>
<dbReference type="InterPro" id="IPR019734">
    <property type="entry name" value="TPR_rpt"/>
</dbReference>
<comment type="subcellular location">
    <subcellularLocation>
        <location evidence="1">Cell projection</location>
        <location evidence="1">Cilium</location>
    </subcellularLocation>
</comment>
<evidence type="ECO:0000256" key="9">
    <source>
        <dbReference type="PROSITE-ProRule" id="PRU00339"/>
    </source>
</evidence>
<dbReference type="Proteomes" id="UP000007110">
    <property type="component" value="Unassembled WGS sequence"/>
</dbReference>
<dbReference type="KEGG" id="spu:590447"/>
<feature type="domain" description="Nephrocystin 3-like N-terminal" evidence="11">
    <location>
        <begin position="498"/>
        <end position="611"/>
    </location>
</feature>
<keyword evidence="3" id="KW-0677">Repeat</keyword>
<dbReference type="Pfam" id="PF24883">
    <property type="entry name" value="NPHP3_N"/>
    <property type="match status" value="1"/>
</dbReference>
<dbReference type="CTD" id="27031"/>
<evidence type="ECO:0000256" key="6">
    <source>
        <dbReference type="ARBA" id="ARBA00023069"/>
    </source>
</evidence>
<dbReference type="InterPro" id="IPR011990">
    <property type="entry name" value="TPR-like_helical_dom_sf"/>
</dbReference>
<dbReference type="InterPro" id="IPR056886">
    <property type="entry name" value="NPHP3_ab_dom"/>
</dbReference>
<evidence type="ECO:0000256" key="2">
    <source>
        <dbReference type="ARBA" id="ARBA00022687"/>
    </source>
</evidence>
<dbReference type="GeneID" id="590447"/>
<feature type="repeat" description="TPR" evidence="9">
    <location>
        <begin position="1197"/>
        <end position="1230"/>
    </location>
</feature>
<reference evidence="16" key="1">
    <citation type="submission" date="2015-02" db="EMBL/GenBank/DDBJ databases">
        <title>Genome sequencing for Strongylocentrotus purpuratus.</title>
        <authorList>
            <person name="Murali S."/>
            <person name="Liu Y."/>
            <person name="Vee V."/>
            <person name="English A."/>
            <person name="Wang M."/>
            <person name="Skinner E."/>
            <person name="Han Y."/>
            <person name="Muzny D.M."/>
            <person name="Worley K.C."/>
            <person name="Gibbs R.A."/>
        </authorList>
    </citation>
    <scope>NUCLEOTIDE SEQUENCE</scope>
</reference>
<dbReference type="PROSITE" id="PS50005">
    <property type="entry name" value="TPR"/>
    <property type="match status" value="4"/>
</dbReference>
<dbReference type="PANTHER" id="PTHR45641:SF19">
    <property type="entry name" value="NEPHROCYSTIN-3"/>
    <property type="match status" value="1"/>
</dbReference>
<dbReference type="Gene3D" id="1.25.40.10">
    <property type="entry name" value="Tetratricopeptide repeat domain"/>
    <property type="match status" value="3"/>
</dbReference>
<dbReference type="EnsemblMetazoa" id="XM_030974458">
    <property type="protein sequence ID" value="XP_030830318"/>
    <property type="gene ID" value="LOC590447"/>
</dbReference>
<evidence type="ECO:0000313" key="15">
    <source>
        <dbReference type="EnsemblMetazoa" id="XP_030830318"/>
    </source>
</evidence>
<evidence type="ECO:0000313" key="16">
    <source>
        <dbReference type="Proteomes" id="UP000007110"/>
    </source>
</evidence>
<dbReference type="OMA" id="FKIHQKA"/>
<keyword evidence="5 10" id="KW-0175">Coiled coil</keyword>
<dbReference type="GO" id="GO:0005929">
    <property type="term" value="C:cilium"/>
    <property type="evidence" value="ECO:0007669"/>
    <property type="project" value="UniProtKB-SubCell"/>
</dbReference>
<organism evidence="15 16">
    <name type="scientific">Strongylocentrotus purpuratus</name>
    <name type="common">Purple sea urchin</name>
    <dbReference type="NCBI Taxonomy" id="7668"/>
    <lineage>
        <taxon>Eukaryota</taxon>
        <taxon>Metazoa</taxon>
        <taxon>Echinodermata</taxon>
        <taxon>Eleutherozoa</taxon>
        <taxon>Echinozoa</taxon>
        <taxon>Echinoidea</taxon>
        <taxon>Euechinoidea</taxon>
        <taxon>Echinacea</taxon>
        <taxon>Camarodonta</taxon>
        <taxon>Echinidea</taxon>
        <taxon>Strongylocentrotidae</taxon>
        <taxon>Strongylocentrotus</taxon>
    </lineage>
</organism>
<proteinExistence type="predicted"/>
<dbReference type="SUPFAM" id="SSF52540">
    <property type="entry name" value="P-loop containing nucleoside triphosphate hydrolases"/>
    <property type="match status" value="1"/>
</dbReference>
<dbReference type="OrthoDB" id="10007042at2759"/>
<feature type="domain" description="Nephrocystin 3 helical" evidence="12">
    <location>
        <begin position="650"/>
        <end position="807"/>
    </location>
</feature>
<dbReference type="InterPro" id="IPR027417">
    <property type="entry name" value="P-loop_NTPase"/>
</dbReference>
<dbReference type="InterPro" id="IPR056883">
    <property type="entry name" value="NPHP3_hel"/>
</dbReference>
<evidence type="ECO:0000259" key="11">
    <source>
        <dbReference type="Pfam" id="PF24883"/>
    </source>
</evidence>
<keyword evidence="4 9" id="KW-0802">TPR repeat</keyword>
<accession>A0A7M7N2Q5</accession>
<dbReference type="FunCoup" id="A0A7M7N2Q5">
    <property type="interactions" value="525"/>
</dbReference>
<evidence type="ECO:0000256" key="7">
    <source>
        <dbReference type="ARBA" id="ARBA00023273"/>
    </source>
</evidence>
<feature type="coiled-coil region" evidence="10">
    <location>
        <begin position="76"/>
        <end position="124"/>
    </location>
</feature>
<dbReference type="InterPro" id="IPR056885">
    <property type="entry name" value="TPR_NPHP3"/>
</dbReference>
<dbReference type="RefSeq" id="XP_030830318.1">
    <property type="nucleotide sequence ID" value="XM_030974458.1"/>
</dbReference>
<evidence type="ECO:0000256" key="8">
    <source>
        <dbReference type="ARBA" id="ARBA00040387"/>
    </source>
</evidence>
<feature type="repeat" description="TPR" evidence="9">
    <location>
        <begin position="1071"/>
        <end position="1104"/>
    </location>
</feature>
<feature type="repeat" description="TPR" evidence="9">
    <location>
        <begin position="1113"/>
        <end position="1146"/>
    </location>
</feature>
<keyword evidence="2" id="KW-0879">Wnt signaling pathway</keyword>
<evidence type="ECO:0000256" key="5">
    <source>
        <dbReference type="ARBA" id="ARBA00023054"/>
    </source>
</evidence>
<dbReference type="GO" id="GO:0016055">
    <property type="term" value="P:Wnt signaling pathway"/>
    <property type="evidence" value="ECO:0007669"/>
    <property type="project" value="UniProtKB-KW"/>
</dbReference>
<dbReference type="InterPro" id="IPR056884">
    <property type="entry name" value="NPHP3-like_N"/>
</dbReference>
<evidence type="ECO:0000259" key="13">
    <source>
        <dbReference type="Pfam" id="PF24885"/>
    </source>
</evidence>
<sequence>MGTGSSFPNDGDDDDQPGVIKRIPIEMKPRRTLGNALRSVGSFGRRPKGMSLRSSLSVEFESTEVEKLRRDFEMFKIAKQNEMSDLLKKEKKLESENRRLRAELQALQKTCNKLRLERDMALDAEYQALERAATFEHDRNKVQRQFKLFRESKESEIRDLLRVRQDLEETLHWAKPVDGQPQDSGIQETQGGNPGDWWTVLESEPSLGSMSQLQPAWNRDSHVYDMDGNSSSDGKGEISGIAASALNQMLSSLSSPALFNVIRVYICAPQDQHEEASLLQKDYGSQLRSLGDSEGRFVLLVHLTFDPESAVTSLLDEDLLRLHSVRQREVEYCTIFVGFLGKVIDRFTVEEVELGHLHDPGTKPAIFCYTDERSVESEENSSEGLKAQIKNSGNAKILEGLESTRERVDAVFQELEKIIRLELGIESAVTSEMSSEFESELDESTEERCGGLQWDLHGDGEQQEILANIAKEATCELTFEKHYESISEHVGAAGPLPPLLVSGVPGSGKSLLLAKWVQLKQKDAPPGLVLYHFTGSPNSSSANAVTMIRRMTAQLMQHVSSPPALSCEPSRLVEEFPKWLEKVSSRVAGGITIIIDSLDNLQNRECHLGWLLDPLPVDTRVIASANPENCLPAWKSWPTLHLDPLSPSHSKALIHALCQSRGLQVSPEHEALSLAHCRTPAARTPLFITLMVDELAHSDRSVPIGEKLAAGCLDYGDSVELYRYILESLETDHEDATCRGLVKKVCLLVYASRNGISELELFDLIPDLTWNHWAPLCHDLINRHVMTFKAGVVTFAHAQACDAVRLSHCSEPHCERELQAVVNKLVHYFKKLLKPGSTTSRLTEELPYLIQVSGSSSKLQETVSNLCVFRIMYSRGRCSDLLTYWQTLGVDRQAMANIYFTTIKKVEENQNGQIPLPRIADMYEMLARFVKDLGLLNQAIWSVQRALEIRESIDPDHLSVAQCFHLLGAIHGQGGKFGSAEAYYQQALMISESALGNSHVDVAKVLDSLVVIYRKQNKHTAADPLQKRAHVIRKQAQTQLSTHQARALSALRRRTLQMEQLTQGAESADLARTLNELGMLYYLQKDYRSAESYFQRALDMLESVLGPHHVDVAQSLHSLATLHNDRDETNQAQELYERALAIRSSNMPQDHPLVLATARSLAVLYRKQGHYDKAEPLYLQEVESKQRKLGGNHPSLATALVNLAVLRCQQGNHDEASPLYEGALKIYEEHFGPTHPRVAETLRNLAVLRYEQGDFQEAAVLYKRANEIKELEGYGSKLMSRRSSSAGSTILKLAAQVHANTR</sequence>
<dbReference type="Pfam" id="PF24885">
    <property type="entry name" value="TPR_NPHP3"/>
    <property type="match status" value="1"/>
</dbReference>
<evidence type="ECO:0000259" key="12">
    <source>
        <dbReference type="Pfam" id="PF24884"/>
    </source>
</evidence>
<name>A0A7M7N2Q5_STRPU</name>
<dbReference type="Gene3D" id="3.40.50.300">
    <property type="entry name" value="P-loop containing nucleotide triphosphate hydrolases"/>
    <property type="match status" value="1"/>
</dbReference>
<dbReference type="PANTHER" id="PTHR45641">
    <property type="entry name" value="TETRATRICOPEPTIDE REPEAT PROTEIN (AFU_ORTHOLOGUE AFUA_6G03870)"/>
    <property type="match status" value="1"/>
</dbReference>
<keyword evidence="6" id="KW-0969">Cilium</keyword>
<dbReference type="Pfam" id="PF13424">
    <property type="entry name" value="TPR_12"/>
    <property type="match status" value="2"/>
</dbReference>
<dbReference type="Pfam" id="PF25022">
    <property type="entry name" value="NPHP3"/>
    <property type="match status" value="1"/>
</dbReference>
<reference evidence="15" key="2">
    <citation type="submission" date="2021-01" db="UniProtKB">
        <authorList>
            <consortium name="EnsemblMetazoa"/>
        </authorList>
    </citation>
    <scope>IDENTIFICATION</scope>
</reference>
<dbReference type="SUPFAM" id="SSF48452">
    <property type="entry name" value="TPR-like"/>
    <property type="match status" value="3"/>
</dbReference>
<feature type="domain" description="Nephrocystin-3 alpha-beta" evidence="14">
    <location>
        <begin position="258"/>
        <end position="425"/>
    </location>
</feature>
<evidence type="ECO:0000256" key="3">
    <source>
        <dbReference type="ARBA" id="ARBA00022737"/>
    </source>
</evidence>